<proteinExistence type="inferred from homology"/>
<dbReference type="AlphaFoldDB" id="A0A238C4E5"/>
<keyword evidence="4 10" id="KW-0328">Glycosyltransferase</keyword>
<keyword evidence="6 10" id="KW-0812">Transmembrane</keyword>
<evidence type="ECO:0000256" key="8">
    <source>
        <dbReference type="ARBA" id="ARBA00022989"/>
    </source>
</evidence>
<keyword evidence="9 10" id="KW-0472">Membrane</keyword>
<protein>
    <recommendedName>
        <fullName evidence="10">Alpha-1,3-glucosyltransferase</fullName>
        <ecNumber evidence="10">2.4.1.-</ecNumber>
    </recommendedName>
</protein>
<organism evidence="11 12">
    <name type="scientific">Onchocerca flexuosa</name>
    <dbReference type="NCBI Taxonomy" id="387005"/>
    <lineage>
        <taxon>Eukaryota</taxon>
        <taxon>Metazoa</taxon>
        <taxon>Ecdysozoa</taxon>
        <taxon>Nematoda</taxon>
        <taxon>Chromadorea</taxon>
        <taxon>Rhabditida</taxon>
        <taxon>Spirurina</taxon>
        <taxon>Spiruromorpha</taxon>
        <taxon>Filarioidea</taxon>
        <taxon>Onchocercidae</taxon>
        <taxon>Onchocerca</taxon>
    </lineage>
</organism>
<evidence type="ECO:0000256" key="1">
    <source>
        <dbReference type="ARBA" id="ARBA00004477"/>
    </source>
</evidence>
<dbReference type="GO" id="GO:0042281">
    <property type="term" value="F:dolichyl pyrophosphate Man9GlcNAc2 alpha-1,3-glucosyltransferase activity"/>
    <property type="evidence" value="ECO:0007669"/>
    <property type="project" value="TreeGrafter"/>
</dbReference>
<dbReference type="OrthoDB" id="4983at2759"/>
<evidence type="ECO:0000256" key="2">
    <source>
        <dbReference type="ARBA" id="ARBA00004922"/>
    </source>
</evidence>
<feature type="transmembrane region" description="Helical" evidence="10">
    <location>
        <begin position="156"/>
        <end position="172"/>
    </location>
</feature>
<feature type="transmembrane region" description="Helical" evidence="10">
    <location>
        <begin position="184"/>
        <end position="210"/>
    </location>
</feature>
<dbReference type="PANTHER" id="PTHR12413:SF1">
    <property type="entry name" value="DOLICHYL PYROPHOSPHATE MAN9GLCNAC2 ALPHA-1,3-GLUCOSYLTRANSFERASE"/>
    <property type="match status" value="1"/>
</dbReference>
<dbReference type="EMBL" id="KZ269979">
    <property type="protein sequence ID" value="OZC12026.1"/>
    <property type="molecule type" value="Genomic_DNA"/>
</dbReference>
<comment type="similarity">
    <text evidence="3 10">Belongs to the ALG6/ALG8 glucosyltransferase family.</text>
</comment>
<feature type="transmembrane region" description="Helical" evidence="10">
    <location>
        <begin position="20"/>
        <end position="39"/>
    </location>
</feature>
<dbReference type="InterPro" id="IPR004856">
    <property type="entry name" value="Glyco_trans_ALG6/ALG8"/>
</dbReference>
<dbReference type="PANTHER" id="PTHR12413">
    <property type="entry name" value="DOLICHYL GLYCOSYLTRANSFERASE"/>
    <property type="match status" value="1"/>
</dbReference>
<comment type="pathway">
    <text evidence="2 10">Protein modification; protein glycosylation.</text>
</comment>
<feature type="transmembrane region" description="Helical" evidence="10">
    <location>
        <begin position="407"/>
        <end position="424"/>
    </location>
</feature>
<accession>A0A238C4E5</accession>
<evidence type="ECO:0000256" key="5">
    <source>
        <dbReference type="ARBA" id="ARBA00022679"/>
    </source>
</evidence>
<reference evidence="11 12" key="1">
    <citation type="submission" date="2015-12" db="EMBL/GenBank/DDBJ databases">
        <title>Draft genome of the nematode, Onchocerca flexuosa.</title>
        <authorList>
            <person name="Mitreva M."/>
        </authorList>
    </citation>
    <scope>NUCLEOTIDE SEQUENCE [LARGE SCALE GENOMIC DNA]</scope>
    <source>
        <strain evidence="11">Red Deer</strain>
    </source>
</reference>
<keyword evidence="8 10" id="KW-1133">Transmembrane helix</keyword>
<evidence type="ECO:0000256" key="6">
    <source>
        <dbReference type="ARBA" id="ARBA00022692"/>
    </source>
</evidence>
<evidence type="ECO:0000256" key="9">
    <source>
        <dbReference type="ARBA" id="ARBA00023136"/>
    </source>
</evidence>
<evidence type="ECO:0000313" key="11">
    <source>
        <dbReference type="EMBL" id="OZC12026.1"/>
    </source>
</evidence>
<keyword evidence="5 10" id="KW-0808">Transferase</keyword>
<gene>
    <name evidence="11" type="ORF">X798_01207</name>
</gene>
<evidence type="ECO:0000256" key="3">
    <source>
        <dbReference type="ARBA" id="ARBA00008715"/>
    </source>
</evidence>
<dbReference type="EC" id="2.4.1.-" evidence="10"/>
<keyword evidence="7 10" id="KW-0256">Endoplasmic reticulum</keyword>
<evidence type="ECO:0000256" key="4">
    <source>
        <dbReference type="ARBA" id="ARBA00022676"/>
    </source>
</evidence>
<dbReference type="Proteomes" id="UP000242913">
    <property type="component" value="Unassembled WGS sequence"/>
</dbReference>
<dbReference type="UniPathway" id="UPA00378"/>
<name>A0A238C4E5_9BILA</name>
<feature type="transmembrane region" description="Helical" evidence="10">
    <location>
        <begin position="368"/>
        <end position="392"/>
    </location>
</feature>
<comment type="subcellular location">
    <subcellularLocation>
        <location evidence="1 10">Endoplasmic reticulum membrane</location>
        <topology evidence="1 10">Multi-pass membrane protein</topology>
    </subcellularLocation>
</comment>
<keyword evidence="12" id="KW-1185">Reference proteome</keyword>
<feature type="transmembrane region" description="Helical" evidence="10">
    <location>
        <begin position="316"/>
        <end position="339"/>
    </location>
</feature>
<feature type="transmembrane region" description="Helical" evidence="10">
    <location>
        <begin position="123"/>
        <end position="144"/>
    </location>
</feature>
<evidence type="ECO:0000256" key="7">
    <source>
        <dbReference type="ARBA" id="ARBA00022824"/>
    </source>
</evidence>
<dbReference type="Pfam" id="PF03155">
    <property type="entry name" value="Alg6_Alg8"/>
    <property type="match status" value="1"/>
</dbReference>
<feature type="transmembrane region" description="Helical" evidence="10">
    <location>
        <begin position="252"/>
        <end position="272"/>
    </location>
</feature>
<sequence length="444" mass="51211">MGCCKNKKRFGISATDQASFLALLYFAITVQVALSLGSYSGHATPPMYGDYEAQRHWMEITYHLPVNQWYINGSDNDLNYWGLDYPPLTAYHSWLLGSIANKLNRSWVELHISRGIETESHKIFMRITVLVTYWTIYISSLLLSIGFFRYTLSQKMLNYCAVAVLYPGLLVMDSGHFQYNHVSLGLFLFSFACFVSSFLKLGSVFFVLALNFKQMELYHALPIAIYLLSRSFPSKNQLSTSQRYLSWAKQLFVLFITVTITFLFVWLPFLVTKSDLIQILHRIFPFYRGIFEDKVANFWCAVNTLYKLKSNFEIMVLLRVSTIAVFVTNIPCLLCLFYRPTVTNFKYGLLASSLSFFLFSFQVHEKSILLVAVPAILLWNENPVFITWLLIISNTSLYPLCIKDGNAIHLALFIFYYIITYSSISKLPVLKSRSLFQFMNSNAQ</sequence>
<dbReference type="GO" id="GO:0005789">
    <property type="term" value="C:endoplasmic reticulum membrane"/>
    <property type="evidence" value="ECO:0007669"/>
    <property type="project" value="UniProtKB-SubCell"/>
</dbReference>
<evidence type="ECO:0000313" key="12">
    <source>
        <dbReference type="Proteomes" id="UP000242913"/>
    </source>
</evidence>
<evidence type="ECO:0000256" key="10">
    <source>
        <dbReference type="RuleBase" id="RU363110"/>
    </source>
</evidence>